<dbReference type="InterPro" id="IPR044730">
    <property type="entry name" value="RNase_H-like_dom_plant"/>
</dbReference>
<dbReference type="InterPro" id="IPR036397">
    <property type="entry name" value="RNaseH_sf"/>
</dbReference>
<dbReference type="CDD" id="cd06222">
    <property type="entry name" value="RNase_H_like"/>
    <property type="match status" value="1"/>
</dbReference>
<dbReference type="InterPro" id="IPR012337">
    <property type="entry name" value="RNaseH-like_sf"/>
</dbReference>
<reference evidence="2 3" key="1">
    <citation type="journal article" date="2019" name="Genome Biol. Evol.">
        <title>Insights into the evolution of the New World diploid cottons (Gossypium, subgenus Houzingenia) based on genome sequencing.</title>
        <authorList>
            <person name="Grover C.E."/>
            <person name="Arick M.A. 2nd"/>
            <person name="Thrash A."/>
            <person name="Conover J.L."/>
            <person name="Sanders W.S."/>
            <person name="Peterson D.G."/>
            <person name="Frelichowski J.E."/>
            <person name="Scheffler J.A."/>
            <person name="Scheffler B.E."/>
            <person name="Wendel J.F."/>
        </authorList>
    </citation>
    <scope>NUCLEOTIDE SEQUENCE [LARGE SCALE GENOMIC DNA]</scope>
    <source>
        <strain evidence="2">1</strain>
        <tissue evidence="2">Leaf</tissue>
    </source>
</reference>
<dbReference type="SUPFAM" id="SSF53098">
    <property type="entry name" value="Ribonuclease H-like"/>
    <property type="match status" value="1"/>
</dbReference>
<dbReference type="InterPro" id="IPR002156">
    <property type="entry name" value="RNaseH_domain"/>
</dbReference>
<dbReference type="Gene3D" id="3.30.420.10">
    <property type="entry name" value="Ribonuclease H-like superfamily/Ribonuclease H"/>
    <property type="match status" value="1"/>
</dbReference>
<dbReference type="GO" id="GO:0003676">
    <property type="term" value="F:nucleic acid binding"/>
    <property type="evidence" value="ECO:0007669"/>
    <property type="project" value="InterPro"/>
</dbReference>
<proteinExistence type="predicted"/>
<dbReference type="GO" id="GO:0004523">
    <property type="term" value="F:RNA-DNA hybrid ribonuclease activity"/>
    <property type="evidence" value="ECO:0007669"/>
    <property type="project" value="InterPro"/>
</dbReference>
<name>A0A7J9MXI6_GOSSC</name>
<dbReference type="EMBL" id="JABFAF010121531">
    <property type="protein sequence ID" value="MBA0875690.1"/>
    <property type="molecule type" value="Genomic_DNA"/>
</dbReference>
<dbReference type="OrthoDB" id="996470at2759"/>
<protein>
    <recommendedName>
        <fullName evidence="1">RNase H type-1 domain-containing protein</fullName>
    </recommendedName>
</protein>
<evidence type="ECO:0000313" key="3">
    <source>
        <dbReference type="Proteomes" id="UP000593576"/>
    </source>
</evidence>
<dbReference type="PANTHER" id="PTHR47074">
    <property type="entry name" value="BNAC02G40300D PROTEIN"/>
    <property type="match status" value="1"/>
</dbReference>
<keyword evidence="3" id="KW-1185">Reference proteome</keyword>
<accession>A0A7J9MXI6</accession>
<dbReference type="PANTHER" id="PTHR47074:SF61">
    <property type="entry name" value="RNASE H TYPE-1 DOMAIN-CONTAINING PROTEIN"/>
    <property type="match status" value="1"/>
</dbReference>
<evidence type="ECO:0000259" key="1">
    <source>
        <dbReference type="Pfam" id="PF13456"/>
    </source>
</evidence>
<dbReference type="Pfam" id="PF13456">
    <property type="entry name" value="RVT_3"/>
    <property type="match status" value="1"/>
</dbReference>
<dbReference type="AlphaFoldDB" id="A0A7J9MXI6"/>
<feature type="non-terminal residue" evidence="2">
    <location>
        <position position="1"/>
    </location>
</feature>
<comment type="caution">
    <text evidence="2">The sequence shown here is derived from an EMBL/GenBank/DDBJ whole genome shotgun (WGS) entry which is preliminary data.</text>
</comment>
<gene>
    <name evidence="2" type="ORF">Goshw_001215</name>
</gene>
<feature type="domain" description="RNase H type-1" evidence="1">
    <location>
        <begin position="44"/>
        <end position="165"/>
    </location>
</feature>
<evidence type="ECO:0000313" key="2">
    <source>
        <dbReference type="EMBL" id="MBA0875690.1"/>
    </source>
</evidence>
<organism evidence="2 3">
    <name type="scientific">Gossypium schwendimanii</name>
    <name type="common">Cotton</name>
    <dbReference type="NCBI Taxonomy" id="34291"/>
    <lineage>
        <taxon>Eukaryota</taxon>
        <taxon>Viridiplantae</taxon>
        <taxon>Streptophyta</taxon>
        <taxon>Embryophyta</taxon>
        <taxon>Tracheophyta</taxon>
        <taxon>Spermatophyta</taxon>
        <taxon>Magnoliopsida</taxon>
        <taxon>eudicotyledons</taxon>
        <taxon>Gunneridae</taxon>
        <taxon>Pentapetalae</taxon>
        <taxon>rosids</taxon>
        <taxon>malvids</taxon>
        <taxon>Malvales</taxon>
        <taxon>Malvaceae</taxon>
        <taxon>Malvoideae</taxon>
        <taxon>Gossypium</taxon>
    </lineage>
</organism>
<dbReference type="Proteomes" id="UP000593576">
    <property type="component" value="Unassembled WGS sequence"/>
</dbReference>
<dbReference type="InterPro" id="IPR052929">
    <property type="entry name" value="RNase_H-like_EbsB-rel"/>
</dbReference>
<sequence>SESEGSLGILNALDADVLKRIGHVFQQCPTSIEVPRRGRTIVHFDAAFNHLNSRSASGLIAWNEEGELLATQAVTHSNIANPFTTEAYAGLQAIKLGIRLGVNKIEVMGDSKNVIKKCQSTSIDKSVIGAIIRNIQIHRNSFQETEFIFIPKAKNIYTHTIAKEALRRNESFYLEKEVPEMVRRAVGNLWPKPPD</sequence>